<dbReference type="OrthoDB" id="4750359at2"/>
<evidence type="ECO:0000313" key="3">
    <source>
        <dbReference type="Proteomes" id="UP000192284"/>
    </source>
</evidence>
<sequence>MFVDTGLLHSGGTQSHRAGGLAQEGADQLSRGPLLSRMFGSFTAAEAFHEALSVAHAKQVRDLQAHQEALTAIGGRAHQAATGFADVDERNVATLRAVRCSSIT</sequence>
<keyword evidence="3" id="KW-1185">Reference proteome</keyword>
<evidence type="ECO:0000256" key="1">
    <source>
        <dbReference type="SAM" id="MobiDB-lite"/>
    </source>
</evidence>
<protein>
    <recommendedName>
        <fullName evidence="4">DUF2563 domain-containing protein</fullName>
    </recommendedName>
</protein>
<name>A0A1W9ZMP5_MYCAN</name>
<proteinExistence type="predicted"/>
<dbReference type="EMBL" id="MVHE01000035">
    <property type="protein sequence ID" value="ORA18443.1"/>
    <property type="molecule type" value="Genomic_DNA"/>
</dbReference>
<evidence type="ECO:0008006" key="4">
    <source>
        <dbReference type="Google" id="ProtNLM"/>
    </source>
</evidence>
<comment type="caution">
    <text evidence="2">The sequence shown here is derived from an EMBL/GenBank/DDBJ whole genome shotgun (WGS) entry which is preliminary data.</text>
</comment>
<feature type="region of interest" description="Disordered" evidence="1">
    <location>
        <begin position="1"/>
        <end position="26"/>
    </location>
</feature>
<dbReference type="Pfam" id="PF10817">
    <property type="entry name" value="DUF2563"/>
    <property type="match status" value="1"/>
</dbReference>
<evidence type="ECO:0000313" key="2">
    <source>
        <dbReference type="EMBL" id="ORA18443.1"/>
    </source>
</evidence>
<dbReference type="RefSeq" id="WP_083114658.1">
    <property type="nucleotide sequence ID" value="NZ_JACKTS010000023.1"/>
</dbReference>
<dbReference type="AlphaFoldDB" id="A0A1W9ZMP5"/>
<accession>A0A1W9ZMP5</accession>
<organism evidence="2 3">
    <name type="scientific">Mycobacterium angelicum</name>
    <dbReference type="NCBI Taxonomy" id="470074"/>
    <lineage>
        <taxon>Bacteria</taxon>
        <taxon>Bacillati</taxon>
        <taxon>Actinomycetota</taxon>
        <taxon>Actinomycetes</taxon>
        <taxon>Mycobacteriales</taxon>
        <taxon>Mycobacteriaceae</taxon>
        <taxon>Mycobacterium</taxon>
    </lineage>
</organism>
<dbReference type="Proteomes" id="UP000192284">
    <property type="component" value="Unassembled WGS sequence"/>
</dbReference>
<reference evidence="2 3" key="1">
    <citation type="submission" date="2017-02" db="EMBL/GenBank/DDBJ databases">
        <title>The new phylogeny of genus Mycobacterium.</title>
        <authorList>
            <person name="Tortoli E."/>
            <person name="Trovato A."/>
            <person name="Cirillo D.M."/>
        </authorList>
    </citation>
    <scope>NUCLEOTIDE SEQUENCE [LARGE SCALE GENOMIC DNA]</scope>
    <source>
        <strain evidence="2 3">DSM 45057</strain>
    </source>
</reference>
<gene>
    <name evidence="2" type="ORF">BST12_18840</name>
</gene>
<dbReference type="InterPro" id="IPR022534">
    <property type="entry name" value="DUF2563"/>
</dbReference>